<dbReference type="EMBL" id="QGTJ01000002">
    <property type="protein sequence ID" value="PWV64838.1"/>
    <property type="molecule type" value="Genomic_DNA"/>
</dbReference>
<feature type="transmembrane region" description="Helical" evidence="6">
    <location>
        <begin position="285"/>
        <end position="305"/>
    </location>
</feature>
<dbReference type="PANTHER" id="PTHR34697:SF2">
    <property type="entry name" value="PHOSPHATIDYLGLYCEROL LYSYLTRANSFERASE"/>
    <property type="match status" value="1"/>
</dbReference>
<feature type="transmembrane region" description="Helical" evidence="6">
    <location>
        <begin position="46"/>
        <end position="71"/>
    </location>
</feature>
<gene>
    <name evidence="8" type="ORF">C7443_102491</name>
</gene>
<comment type="subcellular location">
    <subcellularLocation>
        <location evidence="1">Cell membrane</location>
        <topology evidence="1">Multi-pass membrane protein</topology>
    </subcellularLocation>
</comment>
<feature type="transmembrane region" description="Helical" evidence="6">
    <location>
        <begin position="237"/>
        <end position="265"/>
    </location>
</feature>
<keyword evidence="4 6" id="KW-1133">Transmembrane helix</keyword>
<proteinExistence type="predicted"/>
<feature type="transmembrane region" description="Helical" evidence="6">
    <location>
        <begin position="203"/>
        <end position="225"/>
    </location>
</feature>
<dbReference type="RefSeq" id="WP_110017461.1">
    <property type="nucleotide sequence ID" value="NZ_QGTJ01000002.1"/>
</dbReference>
<protein>
    <submittedName>
        <fullName evidence="8">Phosphatidylglycerol lysyltransferase</fullName>
    </submittedName>
</protein>
<dbReference type="InterPro" id="IPR016181">
    <property type="entry name" value="Acyl_CoA_acyltransferase"/>
</dbReference>
<feature type="transmembrane region" description="Helical" evidence="6">
    <location>
        <begin position="317"/>
        <end position="343"/>
    </location>
</feature>
<dbReference type="InterPro" id="IPR024320">
    <property type="entry name" value="LPG_synthase_C"/>
</dbReference>
<dbReference type="GO" id="GO:0005886">
    <property type="term" value="C:plasma membrane"/>
    <property type="evidence" value="ECO:0007669"/>
    <property type="project" value="UniProtKB-SubCell"/>
</dbReference>
<dbReference type="GO" id="GO:0016755">
    <property type="term" value="F:aminoacyltransferase activity"/>
    <property type="evidence" value="ECO:0007669"/>
    <property type="project" value="TreeGrafter"/>
</dbReference>
<evidence type="ECO:0000313" key="8">
    <source>
        <dbReference type="EMBL" id="PWV64838.1"/>
    </source>
</evidence>
<evidence type="ECO:0000256" key="2">
    <source>
        <dbReference type="ARBA" id="ARBA00022475"/>
    </source>
</evidence>
<dbReference type="GO" id="GO:0055091">
    <property type="term" value="P:phospholipid homeostasis"/>
    <property type="evidence" value="ECO:0007669"/>
    <property type="project" value="TreeGrafter"/>
</dbReference>
<dbReference type="Proteomes" id="UP000246569">
    <property type="component" value="Unassembled WGS sequence"/>
</dbReference>
<keyword evidence="5 6" id="KW-0472">Membrane</keyword>
<feature type="domain" description="Phosphatidylglycerol lysyltransferase C-terminal" evidence="7">
    <location>
        <begin position="541"/>
        <end position="825"/>
    </location>
</feature>
<feature type="transmembrane region" description="Helical" evidence="6">
    <location>
        <begin position="449"/>
        <end position="470"/>
    </location>
</feature>
<dbReference type="NCBIfam" id="NF033480">
    <property type="entry name" value="bifunc_MprF"/>
    <property type="match status" value="1"/>
</dbReference>
<name>A0A317MZT2_9GAMM</name>
<feature type="transmembrane region" description="Helical" evidence="6">
    <location>
        <begin position="419"/>
        <end position="437"/>
    </location>
</feature>
<feature type="transmembrane region" description="Helical" evidence="6">
    <location>
        <begin position="832"/>
        <end position="851"/>
    </location>
</feature>
<reference evidence="8 9" key="1">
    <citation type="submission" date="2018-05" db="EMBL/GenBank/DDBJ databases">
        <title>Genomic Encyclopedia of Type Strains, Phase IV (KMG-IV): sequencing the most valuable type-strain genomes for metagenomic binning, comparative biology and taxonomic classification.</title>
        <authorList>
            <person name="Goeker M."/>
        </authorList>
    </citation>
    <scope>NUCLEOTIDE SEQUENCE [LARGE SCALE GENOMIC DNA]</scope>
    <source>
        <strain evidence="8 9">DSM 23606</strain>
    </source>
</reference>
<dbReference type="PANTHER" id="PTHR34697">
    <property type="entry name" value="PHOSPHATIDYLGLYCEROL LYSYLTRANSFERASE"/>
    <property type="match status" value="1"/>
</dbReference>
<feature type="transmembrane region" description="Helical" evidence="6">
    <location>
        <begin position="395"/>
        <end position="413"/>
    </location>
</feature>
<comment type="caution">
    <text evidence="8">The sequence shown here is derived from an EMBL/GenBank/DDBJ whole genome shotgun (WGS) entry which is preliminary data.</text>
</comment>
<keyword evidence="8" id="KW-0808">Transferase</keyword>
<dbReference type="AlphaFoldDB" id="A0A317MZT2"/>
<keyword evidence="3 6" id="KW-0812">Transmembrane</keyword>
<dbReference type="OrthoDB" id="145485at2"/>
<evidence type="ECO:0000256" key="5">
    <source>
        <dbReference type="ARBA" id="ARBA00023136"/>
    </source>
</evidence>
<keyword evidence="9" id="KW-1185">Reference proteome</keyword>
<keyword evidence="2" id="KW-1003">Cell membrane</keyword>
<dbReference type="InterPro" id="IPR051211">
    <property type="entry name" value="PG_lysyltransferase"/>
</dbReference>
<evidence type="ECO:0000256" key="6">
    <source>
        <dbReference type="SAM" id="Phobius"/>
    </source>
</evidence>
<evidence type="ECO:0000256" key="4">
    <source>
        <dbReference type="ARBA" id="ARBA00022989"/>
    </source>
</evidence>
<evidence type="ECO:0000256" key="3">
    <source>
        <dbReference type="ARBA" id="ARBA00022692"/>
    </source>
</evidence>
<feature type="transmembrane region" description="Helical" evidence="6">
    <location>
        <begin position="83"/>
        <end position="102"/>
    </location>
</feature>
<evidence type="ECO:0000313" key="9">
    <source>
        <dbReference type="Proteomes" id="UP000246569"/>
    </source>
</evidence>
<feature type="transmembrane region" description="Helical" evidence="6">
    <location>
        <begin position="363"/>
        <end position="383"/>
    </location>
</feature>
<dbReference type="Pfam" id="PF09924">
    <property type="entry name" value="LPG_synthase_C"/>
    <property type="match status" value="1"/>
</dbReference>
<feature type="transmembrane region" description="Helical" evidence="6">
    <location>
        <begin position="122"/>
        <end position="146"/>
    </location>
</feature>
<sequence length="853" mass="94329">MTPPLLHRLGPLAGLGLFLLALWVLHQQLAEYNYGDMIDYLDQLPWSNLGAAMLLTCASYAVITMYDLLAMRYLRKPLPIGKVMFASFLSYAFSNTIGLSVLSSASVRLRLYSGWGLSALEIARLVIFSAITLWLGLLVTASGVLIVKPVELPDLLHLPIQHSRTLGWLLLTPVIVYLLLAHFRRQPLRIGMWELPIVRMHLALRQILIGSVDWLLAATVLYVLLPKAEELGFVHFLAVFLSAQIAALISHVPGGMGVFEAVVLLMFEPWLDASDLLGGLLAFRLIYYFVPLLLAAIALAVYESAPLRRRLSTVSDTFSPVVSALLPSALALVTFAGGALLLLSTVSPAADGRLEWMSRFIPLSLLELSHFLGAVIAMALILLAQGLQRRLDAAWLFTFLLLLGGSVTALLKGGDYEEASVLALLALILLPCRAQFYRQSSLFAERFSPGWLLAITMVCAAAIWFGFFSFKEVDYSSDLWWQFTFDDEGEAPRFLRSLLAIGGGAMLVATRHLLQPAPPARTAADATTLAQLPARLASCPQTYAHLARVGDKAILYSTTGTGFLMYTVQGRAWIAMGDPLGTPAECRELAWRLRELADEHAGWTVFYQVSPQQLDIYVELGLSLLKIGEEARVELARFNLDGASRKTLRNTRSRLQRDGYSFHIVEPADVPALLPQLRAVSDEWLSSKQTREKRFSVGCFEERYLCGNPIAVISHGNGIIAFANLWCGADRRELSVDLMRFVHTAPNGTMDFLFTELLLWGKSNGYEWFNLGMAPLAGLHSRALAPLWNRFGAMVFGYGEHFYNFRGVRQYKEKFGPIWEPRYLATPGGLRVPRILAALATLIAGGLGGVVRK</sequence>
<evidence type="ECO:0000256" key="1">
    <source>
        <dbReference type="ARBA" id="ARBA00004651"/>
    </source>
</evidence>
<dbReference type="SUPFAM" id="SSF55729">
    <property type="entry name" value="Acyl-CoA N-acyltransferases (Nat)"/>
    <property type="match status" value="1"/>
</dbReference>
<evidence type="ECO:0000259" key="7">
    <source>
        <dbReference type="Pfam" id="PF09924"/>
    </source>
</evidence>
<organism evidence="8 9">
    <name type="scientific">Plasticicumulans acidivorans</name>
    <dbReference type="NCBI Taxonomy" id="886464"/>
    <lineage>
        <taxon>Bacteria</taxon>
        <taxon>Pseudomonadati</taxon>
        <taxon>Pseudomonadota</taxon>
        <taxon>Gammaproteobacteria</taxon>
        <taxon>Candidatus Competibacteraceae</taxon>
        <taxon>Plasticicumulans</taxon>
    </lineage>
</organism>
<feature type="transmembrane region" description="Helical" evidence="6">
    <location>
        <begin position="166"/>
        <end position="183"/>
    </location>
</feature>
<accession>A0A317MZT2</accession>